<evidence type="ECO:0000313" key="1">
    <source>
        <dbReference type="EMBL" id="KAA8892765.1"/>
    </source>
</evidence>
<sequence length="150" mass="16747">MIMHDRFLQIASTLEGSLLLATTDVDELNNYRCVRRCFHWLRILFSFACTSSLPTCDFYFYGVAKLMQRFAKRQNYAGHFVEAWRTSISPEQILNSQPASLVAALTCYYRRLMGAEVEVLRPAARGSISAPPPDIASDAARLLGGALAPP</sequence>
<proteinExistence type="predicted"/>
<name>A0A5J5EBB7_9PEZI</name>
<protein>
    <submittedName>
        <fullName evidence="1">Uncharacterized protein</fullName>
    </submittedName>
</protein>
<dbReference type="InParanoid" id="A0A5J5EBB7"/>
<evidence type="ECO:0000313" key="2">
    <source>
        <dbReference type="Proteomes" id="UP000326924"/>
    </source>
</evidence>
<dbReference type="Proteomes" id="UP000326924">
    <property type="component" value="Unassembled WGS sequence"/>
</dbReference>
<reference evidence="1 2" key="1">
    <citation type="submission" date="2019-09" db="EMBL/GenBank/DDBJ databases">
        <title>Draft genome of the ectomycorrhizal ascomycete Sphaerosporella brunnea.</title>
        <authorList>
            <consortium name="DOE Joint Genome Institute"/>
            <person name="Benucci G.M."/>
            <person name="Marozzi G."/>
            <person name="Antonielli L."/>
            <person name="Sanchez S."/>
            <person name="Marco P."/>
            <person name="Wang X."/>
            <person name="Falini L.B."/>
            <person name="Barry K."/>
            <person name="Haridas S."/>
            <person name="Lipzen A."/>
            <person name="Labutti K."/>
            <person name="Grigoriev I.V."/>
            <person name="Murat C."/>
            <person name="Martin F."/>
            <person name="Albertini E."/>
            <person name="Donnini D."/>
            <person name="Bonito G."/>
        </authorList>
    </citation>
    <scope>NUCLEOTIDE SEQUENCE [LARGE SCALE GENOMIC DNA]</scope>
    <source>
        <strain evidence="1 2">Sb_GMNB300</strain>
    </source>
</reference>
<dbReference type="AlphaFoldDB" id="A0A5J5EBB7"/>
<accession>A0A5J5EBB7</accession>
<comment type="caution">
    <text evidence="1">The sequence shown here is derived from an EMBL/GenBank/DDBJ whole genome shotgun (WGS) entry which is preliminary data.</text>
</comment>
<keyword evidence="2" id="KW-1185">Reference proteome</keyword>
<organism evidence="1 2">
    <name type="scientific">Sphaerosporella brunnea</name>
    <dbReference type="NCBI Taxonomy" id="1250544"/>
    <lineage>
        <taxon>Eukaryota</taxon>
        <taxon>Fungi</taxon>
        <taxon>Dikarya</taxon>
        <taxon>Ascomycota</taxon>
        <taxon>Pezizomycotina</taxon>
        <taxon>Pezizomycetes</taxon>
        <taxon>Pezizales</taxon>
        <taxon>Pyronemataceae</taxon>
        <taxon>Sphaerosporella</taxon>
    </lineage>
</organism>
<dbReference type="EMBL" id="VXIS01000599">
    <property type="protein sequence ID" value="KAA8892765.1"/>
    <property type="molecule type" value="Genomic_DNA"/>
</dbReference>
<gene>
    <name evidence="1" type="ORF">FN846DRAFT_626819</name>
</gene>